<dbReference type="Proteomes" id="UP000008672">
    <property type="component" value="Unassembled WGS sequence"/>
</dbReference>
<reference evidence="3" key="1">
    <citation type="submission" date="2011-08" db="EMBL/GenBank/DDBJ databases">
        <title>The draft genome of Latimeria chalumnae.</title>
        <authorList>
            <person name="Di Palma F."/>
            <person name="Alfoldi J."/>
            <person name="Johnson J."/>
            <person name="Berlin A."/>
            <person name="Gnerre S."/>
            <person name="Jaffe D."/>
            <person name="MacCallum I."/>
            <person name="Young S."/>
            <person name="Walker B.J."/>
            <person name="Lander E."/>
            <person name="Lindblad-Toh K."/>
        </authorList>
    </citation>
    <scope>NUCLEOTIDE SEQUENCE [LARGE SCALE GENOMIC DNA]</scope>
    <source>
        <strain evidence="3">Wild caught</strain>
    </source>
</reference>
<reference evidence="2" key="2">
    <citation type="submission" date="2025-08" db="UniProtKB">
        <authorList>
            <consortium name="Ensembl"/>
        </authorList>
    </citation>
    <scope>IDENTIFICATION</scope>
</reference>
<evidence type="ECO:0000259" key="1">
    <source>
        <dbReference type="Pfam" id="PF14291"/>
    </source>
</evidence>
<keyword evidence="3" id="KW-1185">Reference proteome</keyword>
<name>H2ZSF8_LATCH</name>
<dbReference type="eggNOG" id="ENOG502SQQW">
    <property type="taxonomic scope" value="Eukaryota"/>
</dbReference>
<dbReference type="OMA" id="WICRYAS"/>
<dbReference type="GeneTree" id="ENSGT00940000162068"/>
<dbReference type="InParanoid" id="H2ZSF8"/>
<dbReference type="Ensembl" id="ENSLACT00000000331.1">
    <property type="protein sequence ID" value="ENSLACP00000000329.1"/>
    <property type="gene ID" value="ENSLACG00000000297.1"/>
</dbReference>
<dbReference type="InterPro" id="IPR012337">
    <property type="entry name" value="RNaseH-like_sf"/>
</dbReference>
<dbReference type="PANTHER" id="PTHR45749:SF37">
    <property type="entry name" value="OS05G0311600 PROTEIN"/>
    <property type="match status" value="1"/>
</dbReference>
<evidence type="ECO:0000313" key="2">
    <source>
        <dbReference type="Ensembl" id="ENSLACP00000000329.1"/>
    </source>
</evidence>
<feature type="domain" description="DUF4371" evidence="1">
    <location>
        <begin position="2"/>
        <end position="124"/>
    </location>
</feature>
<sequence length="301" mass="33684">MQTADRNTKYTSKTIQSEILEAAASCISDVIKEEVSRACKFALMADEAKDISNIKQLSVCVCYVDIDSGKVKESFLCFVAMQKYGAVSIAQTILDEINKAGLSIKNCIAQCYDGASIMSGTMNGVQTVIREASQNPCPYIHCMAHRLNLVVVDIARGIPQINKMFRLMEKVHSFFSISAKHYDVFMRIQELHGLRKQETPALNDTRWICRYASLDVFVNQYDCILETLERLGKCDEMLADSSTGQDAEIVSFNTITLMTIMLSILQETQPLSESLQKEDITLDKALSNMESVLVNLVELRS</sequence>
<organism evidence="2 3">
    <name type="scientific">Latimeria chalumnae</name>
    <name type="common">Coelacanth</name>
    <dbReference type="NCBI Taxonomy" id="7897"/>
    <lineage>
        <taxon>Eukaryota</taxon>
        <taxon>Metazoa</taxon>
        <taxon>Chordata</taxon>
        <taxon>Craniata</taxon>
        <taxon>Vertebrata</taxon>
        <taxon>Euteleostomi</taxon>
        <taxon>Coelacanthiformes</taxon>
        <taxon>Coelacanthidae</taxon>
        <taxon>Latimeria</taxon>
    </lineage>
</organism>
<dbReference type="SUPFAM" id="SSF53098">
    <property type="entry name" value="Ribonuclease H-like"/>
    <property type="match status" value="1"/>
</dbReference>
<reference evidence="2" key="3">
    <citation type="submission" date="2025-09" db="UniProtKB">
        <authorList>
            <consortium name="Ensembl"/>
        </authorList>
    </citation>
    <scope>IDENTIFICATION</scope>
</reference>
<evidence type="ECO:0000313" key="3">
    <source>
        <dbReference type="Proteomes" id="UP000008672"/>
    </source>
</evidence>
<dbReference type="AlphaFoldDB" id="H2ZSF8"/>
<dbReference type="Pfam" id="PF14291">
    <property type="entry name" value="DUF4371"/>
    <property type="match status" value="1"/>
</dbReference>
<dbReference type="EMBL" id="AFYH01282720">
    <property type="status" value="NOT_ANNOTATED_CDS"/>
    <property type="molecule type" value="Genomic_DNA"/>
</dbReference>
<dbReference type="HOGENOM" id="CLU_006175_2_1_1"/>
<dbReference type="PANTHER" id="PTHR45749">
    <property type="match status" value="1"/>
</dbReference>
<proteinExistence type="predicted"/>
<protein>
    <recommendedName>
        <fullName evidence="1">DUF4371 domain-containing protein</fullName>
    </recommendedName>
</protein>
<accession>H2ZSF8</accession>
<dbReference type="InterPro" id="IPR025398">
    <property type="entry name" value="DUF4371"/>
</dbReference>